<name>A0A383E393_9ZZZZ</name>
<sequence>VDLLEFKQLREELIWHELKRVILDQYIDTNNLLIGVLGNIPISYLTHQHNRDVIIVFKKLLFHRTRKYPDKSLKELL</sequence>
<dbReference type="EMBL" id="UINC01222193">
    <property type="protein sequence ID" value="SVE50865.1"/>
    <property type="molecule type" value="Genomic_DNA"/>
</dbReference>
<organism evidence="1">
    <name type="scientific">marine metagenome</name>
    <dbReference type="NCBI Taxonomy" id="408172"/>
    <lineage>
        <taxon>unclassified sequences</taxon>
        <taxon>metagenomes</taxon>
        <taxon>ecological metagenomes</taxon>
    </lineage>
</organism>
<gene>
    <name evidence="1" type="ORF">METZ01_LOCUS503719</name>
</gene>
<dbReference type="AlphaFoldDB" id="A0A383E393"/>
<feature type="non-terminal residue" evidence="1">
    <location>
        <position position="1"/>
    </location>
</feature>
<protein>
    <submittedName>
        <fullName evidence="1">Uncharacterized protein</fullName>
    </submittedName>
</protein>
<proteinExistence type="predicted"/>
<evidence type="ECO:0000313" key="1">
    <source>
        <dbReference type="EMBL" id="SVE50865.1"/>
    </source>
</evidence>
<accession>A0A383E393</accession>
<reference evidence="1" key="1">
    <citation type="submission" date="2018-05" db="EMBL/GenBank/DDBJ databases">
        <authorList>
            <person name="Lanie J.A."/>
            <person name="Ng W.-L."/>
            <person name="Kazmierczak K.M."/>
            <person name="Andrzejewski T.M."/>
            <person name="Davidsen T.M."/>
            <person name="Wayne K.J."/>
            <person name="Tettelin H."/>
            <person name="Glass J.I."/>
            <person name="Rusch D."/>
            <person name="Podicherti R."/>
            <person name="Tsui H.-C.T."/>
            <person name="Winkler M.E."/>
        </authorList>
    </citation>
    <scope>NUCLEOTIDE SEQUENCE</scope>
</reference>